<feature type="transmembrane region" description="Helical" evidence="6">
    <location>
        <begin position="226"/>
        <end position="244"/>
    </location>
</feature>
<gene>
    <name evidence="7" type="ORF">METZ01_LOCUS97523</name>
</gene>
<feature type="transmembrane region" description="Helical" evidence="6">
    <location>
        <begin position="54"/>
        <end position="75"/>
    </location>
</feature>
<keyword evidence="2" id="KW-1003">Cell membrane</keyword>
<evidence type="ECO:0000256" key="1">
    <source>
        <dbReference type="ARBA" id="ARBA00004651"/>
    </source>
</evidence>
<evidence type="ECO:0000256" key="6">
    <source>
        <dbReference type="SAM" id="Phobius"/>
    </source>
</evidence>
<evidence type="ECO:0000256" key="5">
    <source>
        <dbReference type="ARBA" id="ARBA00023136"/>
    </source>
</evidence>
<comment type="subcellular location">
    <subcellularLocation>
        <location evidence="1">Cell membrane</location>
        <topology evidence="1">Multi-pass membrane protein</topology>
    </subcellularLocation>
</comment>
<organism evidence="7">
    <name type="scientific">marine metagenome</name>
    <dbReference type="NCBI Taxonomy" id="408172"/>
    <lineage>
        <taxon>unclassified sequences</taxon>
        <taxon>metagenomes</taxon>
        <taxon>ecological metagenomes</taxon>
    </lineage>
</organism>
<dbReference type="Pfam" id="PF03706">
    <property type="entry name" value="LPG_synthase_TM"/>
    <property type="match status" value="1"/>
</dbReference>
<protein>
    <recommendedName>
        <fullName evidence="8">Flippase-like domain-containing protein</fullName>
    </recommendedName>
</protein>
<keyword evidence="4 6" id="KW-1133">Transmembrane helix</keyword>
<dbReference type="InterPro" id="IPR022791">
    <property type="entry name" value="L-PG_synthase/AglD"/>
</dbReference>
<keyword evidence="3 6" id="KW-0812">Transmembrane</keyword>
<sequence>MLRNRLMFPMTHIVPLYSSLMRATLLKPLLLFVGGAAVLAYLVGRTGVTTIGEYLNNLGVALVVPIFLVGVQHCLRAFAWRFPVRAMDLPVKYLDLWRARLGAEALGYLSLTGAIGSQTSKVLLLRKGISARAGAATVAVDAAASGIAGVLFVGAALLACQSTLGLPSLFAAIGGVFLGIGAGAWLLAGIWASQRRHHIELPDMAEKPTLKLEAARDSMRLIRVGLVRLHGFPFAMMIIIHLAGHLALTAATWSILPMLGINGDTILGLWFETGAKLGNTLGVLVPARLGVFEAGLAASANILDLNPAAGIAVGLVRRLVDFLWVAVGLSLTTLWPINLSRHVLR</sequence>
<reference evidence="7" key="1">
    <citation type="submission" date="2018-05" db="EMBL/GenBank/DDBJ databases">
        <authorList>
            <person name="Lanie J.A."/>
            <person name="Ng W.-L."/>
            <person name="Kazmierczak K.M."/>
            <person name="Andrzejewski T.M."/>
            <person name="Davidsen T.M."/>
            <person name="Wayne K.J."/>
            <person name="Tettelin H."/>
            <person name="Glass J.I."/>
            <person name="Rusch D."/>
            <person name="Podicherti R."/>
            <person name="Tsui H.-C.T."/>
            <person name="Winkler M.E."/>
        </authorList>
    </citation>
    <scope>NUCLEOTIDE SEQUENCE</scope>
</reference>
<feature type="transmembrane region" description="Helical" evidence="6">
    <location>
        <begin position="133"/>
        <end position="157"/>
    </location>
</feature>
<name>A0A381VWJ1_9ZZZZ</name>
<feature type="transmembrane region" description="Helical" evidence="6">
    <location>
        <begin position="169"/>
        <end position="192"/>
    </location>
</feature>
<evidence type="ECO:0008006" key="8">
    <source>
        <dbReference type="Google" id="ProtNLM"/>
    </source>
</evidence>
<dbReference type="AlphaFoldDB" id="A0A381VWJ1"/>
<evidence type="ECO:0000256" key="3">
    <source>
        <dbReference type="ARBA" id="ARBA00022692"/>
    </source>
</evidence>
<dbReference type="GO" id="GO:0005886">
    <property type="term" value="C:plasma membrane"/>
    <property type="evidence" value="ECO:0007669"/>
    <property type="project" value="UniProtKB-SubCell"/>
</dbReference>
<keyword evidence="5 6" id="KW-0472">Membrane</keyword>
<evidence type="ECO:0000256" key="4">
    <source>
        <dbReference type="ARBA" id="ARBA00022989"/>
    </source>
</evidence>
<proteinExistence type="predicted"/>
<accession>A0A381VWJ1</accession>
<evidence type="ECO:0000313" key="7">
    <source>
        <dbReference type="EMBL" id="SVA44669.1"/>
    </source>
</evidence>
<dbReference type="EMBL" id="UINC01010005">
    <property type="protein sequence ID" value="SVA44669.1"/>
    <property type="molecule type" value="Genomic_DNA"/>
</dbReference>
<evidence type="ECO:0000256" key="2">
    <source>
        <dbReference type="ARBA" id="ARBA00022475"/>
    </source>
</evidence>
<feature type="transmembrane region" description="Helical" evidence="6">
    <location>
        <begin position="322"/>
        <end position="339"/>
    </location>
</feature>